<dbReference type="RefSeq" id="WP_240827362.1">
    <property type="nucleotide sequence ID" value="NZ_JAKWBL010000001.1"/>
</dbReference>
<protein>
    <recommendedName>
        <fullName evidence="1">Gylcosyl hydrolase 115 C-terminal domain-containing protein</fullName>
    </recommendedName>
</protein>
<comment type="caution">
    <text evidence="2">The sequence shown here is derived from an EMBL/GenBank/DDBJ whole genome shotgun (WGS) entry which is preliminary data.</text>
</comment>
<dbReference type="InterPro" id="IPR041437">
    <property type="entry name" value="GH115_C"/>
</dbReference>
<dbReference type="EMBL" id="JAKWBL010000001">
    <property type="protein sequence ID" value="MCH5598013.1"/>
    <property type="molecule type" value="Genomic_DNA"/>
</dbReference>
<dbReference type="Proteomes" id="UP001202248">
    <property type="component" value="Unassembled WGS sequence"/>
</dbReference>
<gene>
    <name evidence="2" type="ORF">MKP09_08880</name>
</gene>
<dbReference type="PANTHER" id="PTHR37842:SF2">
    <property type="entry name" value="GYLCOSYL HYDROLASE 115 C-TERMINAL DOMAIN-CONTAINING PROTEIN"/>
    <property type="match status" value="1"/>
</dbReference>
<name>A0ABS9SI07_9BACT</name>
<evidence type="ECO:0000313" key="2">
    <source>
        <dbReference type="EMBL" id="MCH5598013.1"/>
    </source>
</evidence>
<keyword evidence="3" id="KW-1185">Reference proteome</keyword>
<proteinExistence type="predicted"/>
<organism evidence="2 3">
    <name type="scientific">Niabella ginsengisoli</name>
    <dbReference type="NCBI Taxonomy" id="522298"/>
    <lineage>
        <taxon>Bacteria</taxon>
        <taxon>Pseudomonadati</taxon>
        <taxon>Bacteroidota</taxon>
        <taxon>Chitinophagia</taxon>
        <taxon>Chitinophagales</taxon>
        <taxon>Chitinophagaceae</taxon>
        <taxon>Niabella</taxon>
    </lineage>
</organism>
<dbReference type="PANTHER" id="PTHR37842">
    <property type="match status" value="1"/>
</dbReference>
<dbReference type="Gene3D" id="1.20.58.2150">
    <property type="match status" value="1"/>
</dbReference>
<evidence type="ECO:0000313" key="3">
    <source>
        <dbReference type="Proteomes" id="UP001202248"/>
    </source>
</evidence>
<accession>A0ABS9SI07</accession>
<reference evidence="2 3" key="1">
    <citation type="submission" date="2022-02" db="EMBL/GenBank/DDBJ databases">
        <authorList>
            <person name="Min J."/>
        </authorList>
    </citation>
    <scope>NUCLEOTIDE SEQUENCE [LARGE SCALE GENOMIC DNA]</scope>
    <source>
        <strain evidence="2 3">GR10-1</strain>
    </source>
</reference>
<feature type="domain" description="Gylcosyl hydrolase 115 C-terminal" evidence="1">
    <location>
        <begin position="178"/>
        <end position="357"/>
    </location>
</feature>
<dbReference type="Pfam" id="PF17829">
    <property type="entry name" value="GH115_C"/>
    <property type="match status" value="1"/>
</dbReference>
<sequence length="363" mass="40493">MQSRSDATRERAKVIACADSLQTITAEYNSLLGGKWKGMMSLSNGGGRFALPPMDTVHLLSKPSIGVYAEGAATTDGYNILPVFNKFLPRSYYIDVFNKGQGQLQWTASVSGKWILLDKTASNKSGRINVSIDWSNVPIGENIKGEILVSQTARDTKRILISVFNPADPNRETLKGMFVEDNGYISIDPARFTRKNETKEINFEVMEGLGISDKVVRLGNPFSKNTYYPSLELTSNYVAPVRSDKYPMLLYDFYSFQGGPVDVYTYMVPVFPLNDESGVRYGIMIDDSPVYLPEAGAPYYSTLWIQSILRNTRINKTTHVLKNPGKHTLKIFTAHPGMLLQKIVIDFGGLKRSYTGPDFTLSK</sequence>
<evidence type="ECO:0000259" key="1">
    <source>
        <dbReference type="Pfam" id="PF17829"/>
    </source>
</evidence>
<dbReference type="Gene3D" id="2.60.120.1620">
    <property type="match status" value="1"/>
</dbReference>